<proteinExistence type="predicted"/>
<dbReference type="Pfam" id="PF09356">
    <property type="entry name" value="Phage_BR0599"/>
    <property type="match status" value="1"/>
</dbReference>
<dbReference type="InterPro" id="IPR018964">
    <property type="entry name" value="Phage_phiJL001_Gp84_C"/>
</dbReference>
<dbReference type="Pfam" id="PF09931">
    <property type="entry name" value="Phage_phiJL001_Gp84_N"/>
    <property type="match status" value="1"/>
</dbReference>
<organism evidence="2 3">
    <name type="scientific">Roseovarius phycicola</name>
    <dbReference type="NCBI Taxonomy" id="3080976"/>
    <lineage>
        <taxon>Bacteria</taxon>
        <taxon>Pseudomonadati</taxon>
        <taxon>Pseudomonadota</taxon>
        <taxon>Alphaproteobacteria</taxon>
        <taxon>Rhodobacterales</taxon>
        <taxon>Roseobacteraceae</taxon>
        <taxon>Roseovarius</taxon>
    </lineage>
</organism>
<evidence type="ECO:0000313" key="3">
    <source>
        <dbReference type="Proteomes" id="UP001364156"/>
    </source>
</evidence>
<dbReference type="InterPro" id="IPR011928">
    <property type="entry name" value="Phage_phiJL001_Gp84"/>
</dbReference>
<reference evidence="2 3" key="1">
    <citation type="submission" date="2023-10" db="EMBL/GenBank/DDBJ databases">
        <title>Roseovarius strain S88 nov., isolated from a marine algae.</title>
        <authorList>
            <person name="Lee M.W."/>
            <person name="Lee J.K."/>
            <person name="Kim J.M."/>
            <person name="Choi D.G."/>
            <person name="Baek J.H."/>
            <person name="Bayburt H."/>
            <person name="Jung J.J."/>
            <person name="Han D.M."/>
            <person name="Jeon C.O."/>
        </authorList>
    </citation>
    <scope>NUCLEOTIDE SEQUENCE [LARGE SCALE GENOMIC DNA]</scope>
    <source>
        <strain evidence="2 3">S88</strain>
    </source>
</reference>
<name>A0ABZ2HJG3_9RHOB</name>
<sequence>MSGFDAGLKTHLQTGQATTARCWAVTRRDGEMLGFTDHDMDLSFENVVFKAETGLSAAALQQTTGLSVDNSEAVGALSDAAIRDADIEAGRYDGAKVRAWLVNWANVEERQLLFRGTIGEIRRAGGAFEAELRGLTDKLNVPLGRVFQKPCSAVLGDDGCGFDLSTPGYTTDVPVETIEGRRVFRFAELAGFYPGWFRHGVLRVLDGEAAGLSGLIKSDSEMADARVLELWHPIRAEIAPGDTLRLEAGCDKARETCQAKFSNFLNFQGFPDIPGDDWSISDPTRAQVLDGGSRRA</sequence>
<dbReference type="Proteomes" id="UP001364156">
    <property type="component" value="Chromosome"/>
</dbReference>
<evidence type="ECO:0000313" key="2">
    <source>
        <dbReference type="EMBL" id="WWR48206.1"/>
    </source>
</evidence>
<dbReference type="RefSeq" id="WP_338551025.1">
    <property type="nucleotide sequence ID" value="NZ_CP146069.1"/>
</dbReference>
<protein>
    <submittedName>
        <fullName evidence="2">DUF2163 domain-containing protein</fullName>
    </submittedName>
</protein>
<evidence type="ECO:0000259" key="1">
    <source>
        <dbReference type="Pfam" id="PF09356"/>
    </source>
</evidence>
<dbReference type="EMBL" id="CP146069">
    <property type="protein sequence ID" value="WWR48206.1"/>
    <property type="molecule type" value="Genomic_DNA"/>
</dbReference>
<gene>
    <name evidence="2" type="ORF">RZ517_08560</name>
</gene>
<dbReference type="NCBIfam" id="TIGR02218">
    <property type="entry name" value="phg_TIGR02218"/>
    <property type="match status" value="1"/>
</dbReference>
<accession>A0ABZ2HJG3</accession>
<keyword evidence="3" id="KW-1185">Reference proteome</keyword>
<feature type="domain" description="Bacteriophage phiJL001 Gp84 C-terminal" evidence="1">
    <location>
        <begin position="195"/>
        <end position="277"/>
    </location>
</feature>